<sequence>ASRALLQQGLESDQLSLSEEQQVRVMQEVFDVRTLAGQAVNQRMAAAIVEQERSPLELNAKDPLQLQVERLAAAIKEIFIDRREARMSHTPRWLIFGRLARGLARSLDGSCQ</sequence>
<reference evidence="1 2" key="1">
    <citation type="submission" date="2024-02" db="EMBL/GenBank/DDBJ databases">
        <authorList>
            <person name="Chen Y."/>
            <person name="Shah S."/>
            <person name="Dougan E. K."/>
            <person name="Thang M."/>
            <person name="Chan C."/>
        </authorList>
    </citation>
    <scope>NUCLEOTIDE SEQUENCE [LARGE SCALE GENOMIC DNA]</scope>
</reference>
<feature type="non-terminal residue" evidence="1">
    <location>
        <position position="112"/>
    </location>
</feature>
<protein>
    <submittedName>
        <fullName evidence="1">Legumain</fullName>
    </submittedName>
</protein>
<keyword evidence="2" id="KW-1185">Reference proteome</keyword>
<evidence type="ECO:0000313" key="2">
    <source>
        <dbReference type="Proteomes" id="UP001642464"/>
    </source>
</evidence>
<dbReference type="EMBL" id="CAXAMM010011115">
    <property type="protein sequence ID" value="CAK9025337.1"/>
    <property type="molecule type" value="Genomic_DNA"/>
</dbReference>
<name>A0ABP0KFE7_9DINO</name>
<gene>
    <name evidence="1" type="ORF">SCF082_LOCUS17041</name>
</gene>
<accession>A0ABP0KFE7</accession>
<evidence type="ECO:0000313" key="1">
    <source>
        <dbReference type="EMBL" id="CAK9025337.1"/>
    </source>
</evidence>
<feature type="non-terminal residue" evidence="1">
    <location>
        <position position="1"/>
    </location>
</feature>
<proteinExistence type="predicted"/>
<dbReference type="Proteomes" id="UP001642464">
    <property type="component" value="Unassembled WGS sequence"/>
</dbReference>
<comment type="caution">
    <text evidence="1">The sequence shown here is derived from an EMBL/GenBank/DDBJ whole genome shotgun (WGS) entry which is preliminary data.</text>
</comment>
<organism evidence="1 2">
    <name type="scientific">Durusdinium trenchii</name>
    <dbReference type="NCBI Taxonomy" id="1381693"/>
    <lineage>
        <taxon>Eukaryota</taxon>
        <taxon>Sar</taxon>
        <taxon>Alveolata</taxon>
        <taxon>Dinophyceae</taxon>
        <taxon>Suessiales</taxon>
        <taxon>Symbiodiniaceae</taxon>
        <taxon>Durusdinium</taxon>
    </lineage>
</organism>